<dbReference type="InterPro" id="IPR044925">
    <property type="entry name" value="His-Me_finger_sf"/>
</dbReference>
<dbReference type="GO" id="GO:0016787">
    <property type="term" value="F:hydrolase activity"/>
    <property type="evidence" value="ECO:0007669"/>
    <property type="project" value="UniProtKB-KW"/>
</dbReference>
<dbReference type="RefSeq" id="WP_075526885.1">
    <property type="nucleotide sequence ID" value="NZ_CP017560.1"/>
</dbReference>
<protein>
    <submittedName>
        <fullName evidence="3">Endonuclease I</fullName>
    </submittedName>
</protein>
<organism evidence="3 4">
    <name type="scientific">Sporosarcina ureilytica</name>
    <dbReference type="NCBI Taxonomy" id="298596"/>
    <lineage>
        <taxon>Bacteria</taxon>
        <taxon>Bacillati</taxon>
        <taxon>Bacillota</taxon>
        <taxon>Bacilli</taxon>
        <taxon>Bacillales</taxon>
        <taxon>Caryophanaceae</taxon>
        <taxon>Sporosarcina</taxon>
    </lineage>
</organism>
<dbReference type="EMBL" id="CP017560">
    <property type="protein sequence ID" value="AOV06765.1"/>
    <property type="molecule type" value="Genomic_DNA"/>
</dbReference>
<dbReference type="Proteomes" id="UP000185746">
    <property type="component" value="Chromosome"/>
</dbReference>
<accession>A0A1D8JDH9</accession>
<dbReference type="PANTHER" id="PTHR33607:SF2">
    <property type="entry name" value="ENDONUCLEASE-1"/>
    <property type="match status" value="1"/>
</dbReference>
<reference evidence="3 4" key="1">
    <citation type="submission" date="2016-09" db="EMBL/GenBank/DDBJ databases">
        <title>Complete genome sequence of the Lysinibacillus sphaericus LMG 22257, a specie of Bacillus with ureolytic activity that can effectively biodeposit calcium carbonate.</title>
        <authorList>
            <person name="Yan W."/>
        </authorList>
    </citation>
    <scope>NUCLEOTIDE SEQUENCE [LARGE SCALE GENOMIC DNA]</scope>
    <source>
        <strain evidence="3 4">LMG 22257</strain>
    </source>
</reference>
<evidence type="ECO:0000313" key="3">
    <source>
        <dbReference type="EMBL" id="AOV06765.1"/>
    </source>
</evidence>
<proteinExistence type="predicted"/>
<keyword evidence="3" id="KW-0255">Endonuclease</keyword>
<keyword evidence="1" id="KW-0540">Nuclease</keyword>
<dbReference type="SUPFAM" id="SSF54060">
    <property type="entry name" value="His-Me finger endonucleases"/>
    <property type="match status" value="1"/>
</dbReference>
<gene>
    <name evidence="3" type="ORF">BI350_03620</name>
</gene>
<keyword evidence="4" id="KW-1185">Reference proteome</keyword>
<dbReference type="AlphaFoldDB" id="A0A1D8JDH9"/>
<evidence type="ECO:0000256" key="2">
    <source>
        <dbReference type="ARBA" id="ARBA00022801"/>
    </source>
</evidence>
<evidence type="ECO:0000256" key="1">
    <source>
        <dbReference type="ARBA" id="ARBA00022722"/>
    </source>
</evidence>
<dbReference type="Pfam" id="PF04231">
    <property type="entry name" value="Endonuclease_1"/>
    <property type="match status" value="1"/>
</dbReference>
<sequence length="335" mass="39087">MSQTEGKLTPYVNHSAIANSKASNLDQEFAIGGESSQAEGIHNVDLNAALAELKLNKKQVENEAYYDGEADTKAIQDYYHQIDFYADKKELYEKLNQLICRTHENQLPYNTKTRTYLYSRVDLQMDGNLKSIYSGKDKEPELVIKEDYETERIRIEAYGKLLKSASKTDSEIQKAMASIESENMYNTEHVVPQSWFDKNNPMRGDLHHLFTCEKACNSLRSNHPYFDFVDYPPKMTTETIKMQCGKYEDNKFEPENGKGEVARATLYFLLRYPGEISRYSDKDIEMLIDWHREYKVSIYEKRRNKEIFKIQKNRNPLIDFPQHVDKIDFTLGLSL</sequence>
<name>A0A1D8JDH9_9BACL</name>
<keyword evidence="2" id="KW-0378">Hydrolase</keyword>
<dbReference type="PANTHER" id="PTHR33607">
    <property type="entry name" value="ENDONUCLEASE-1"/>
    <property type="match status" value="1"/>
</dbReference>
<evidence type="ECO:0000313" key="4">
    <source>
        <dbReference type="Proteomes" id="UP000185746"/>
    </source>
</evidence>
<dbReference type="GO" id="GO:0004519">
    <property type="term" value="F:endonuclease activity"/>
    <property type="evidence" value="ECO:0007669"/>
    <property type="project" value="UniProtKB-KW"/>
</dbReference>
<dbReference type="InterPro" id="IPR007346">
    <property type="entry name" value="Endonuclease-I"/>
</dbReference>
<dbReference type="KEGG" id="surl:BI350_03620"/>